<sequence>MPCPRRPRHAHHDGPSRTTRRLLRGRRTLIDTDSAGGTHDFVARVAQRGQWLFHSVGMTVTDAIHQHIPKTAWTPAVEKDGDLRADAWVAELTGDVLTG</sequence>
<protein>
    <submittedName>
        <fullName evidence="2">Transposase</fullName>
    </submittedName>
</protein>
<evidence type="ECO:0000256" key="1">
    <source>
        <dbReference type="SAM" id="MobiDB-lite"/>
    </source>
</evidence>
<feature type="region of interest" description="Disordered" evidence="1">
    <location>
        <begin position="1"/>
        <end position="25"/>
    </location>
</feature>
<evidence type="ECO:0000313" key="2">
    <source>
        <dbReference type="EMBL" id="ANS70424.1"/>
    </source>
</evidence>
<reference evidence="2 3" key="1">
    <citation type="submission" date="2016-07" db="EMBL/GenBank/DDBJ databases">
        <title>Enhancement of antibiotic productionsby engineered nitrateutilization in actinobacteria.</title>
        <authorList>
            <person name="Meng S.C."/>
        </authorList>
    </citation>
    <scope>NUCLEOTIDE SEQUENCE [LARGE SCALE GENOMIC DNA]</scope>
    <source>
        <strain evidence="2 3">NRRL 2936</strain>
    </source>
</reference>
<accession>A0A1B1MPF0</accession>
<gene>
    <name evidence="2" type="ORF">SLINC_8200</name>
</gene>
<dbReference type="EMBL" id="CP016438">
    <property type="protein sequence ID" value="ANS70424.1"/>
    <property type="molecule type" value="Genomic_DNA"/>
</dbReference>
<feature type="compositionally biased region" description="Basic residues" evidence="1">
    <location>
        <begin position="1"/>
        <end position="11"/>
    </location>
</feature>
<dbReference type="Proteomes" id="UP000092598">
    <property type="component" value="Chromosome"/>
</dbReference>
<dbReference type="AlphaFoldDB" id="A0A1B1MPF0"/>
<dbReference type="STRING" id="1915.SLINC_8200"/>
<dbReference type="KEGG" id="sls:SLINC_8200"/>
<name>A0A1B1MPF0_STRLN</name>
<organism evidence="2 3">
    <name type="scientific">Streptomyces lincolnensis</name>
    <dbReference type="NCBI Taxonomy" id="1915"/>
    <lineage>
        <taxon>Bacteria</taxon>
        <taxon>Bacillati</taxon>
        <taxon>Actinomycetota</taxon>
        <taxon>Actinomycetes</taxon>
        <taxon>Kitasatosporales</taxon>
        <taxon>Streptomycetaceae</taxon>
        <taxon>Streptomyces</taxon>
    </lineage>
</organism>
<proteinExistence type="predicted"/>
<keyword evidence="3" id="KW-1185">Reference proteome</keyword>
<evidence type="ECO:0000313" key="3">
    <source>
        <dbReference type="Proteomes" id="UP000092598"/>
    </source>
</evidence>